<dbReference type="Gene3D" id="1.25.10.10">
    <property type="entry name" value="Leucine-rich Repeat Variant"/>
    <property type="match status" value="1"/>
</dbReference>
<dbReference type="InParanoid" id="A0A5E4FWW9"/>
<dbReference type="OMA" id="KDDLCIT"/>
<gene>
    <name evidence="9" type="ORF">ALMOND_2B013887</name>
</gene>
<dbReference type="UniPathway" id="UPA00143"/>
<dbReference type="Proteomes" id="UP000327085">
    <property type="component" value="Chromosome 6"/>
</dbReference>
<evidence type="ECO:0000256" key="4">
    <source>
        <dbReference type="ARBA" id="ARBA00022679"/>
    </source>
</evidence>
<keyword evidence="6 7" id="KW-0833">Ubl conjugation pathway</keyword>
<evidence type="ECO:0000256" key="5">
    <source>
        <dbReference type="ARBA" id="ARBA00022737"/>
    </source>
</evidence>
<dbReference type="SUPFAM" id="SSF57850">
    <property type="entry name" value="RING/U-box"/>
    <property type="match status" value="1"/>
</dbReference>
<evidence type="ECO:0000256" key="1">
    <source>
        <dbReference type="ARBA" id="ARBA00000900"/>
    </source>
</evidence>
<comment type="pathway">
    <text evidence="3 7">Protein modification; protein ubiquitination.</text>
</comment>
<sequence length="424" mass="46422">MVRDDLYIAVPSFFRCPISLDVMKSPVSLCTGVTYDRTSIQRWLDDGNNTCPATMQVLHTKDFVPNRTLHRLIQIWSDSLRPHRVDSVDSDSPSSPSELPARDQVSDLIQCMDSEPSSASSLDSLSKIARFAAESDENRKFLASSDGFMSLLVDFIGGGDNAVDGAQIGVLEQAVRIIQLLLDDEIQGREELMRWMLKKTGRDCLASLLVVLQQGSADARIASARILESIAVNAEAKFLISEKDGLLSELLKLTGPEKDPTLIEAGLSCLIAVSTPRKVKVRLVHLGAVKWLSKLLGDPNSATSTIEKVLKVLEMASSVKEGRAKICEDGKCVAGIVQRLLKVSDAATEHAVTILWSVCYLFKERAAQEAVAKANGLTKILLLMQSNCSPAVRQMSADLLKIFRVNSKSVISCYDTKTTHIMPF</sequence>
<evidence type="ECO:0000256" key="6">
    <source>
        <dbReference type="ARBA" id="ARBA00022786"/>
    </source>
</evidence>
<dbReference type="InterPro" id="IPR045210">
    <property type="entry name" value="RING-Ubox_PUB"/>
</dbReference>
<evidence type="ECO:0000256" key="3">
    <source>
        <dbReference type="ARBA" id="ARBA00004906"/>
    </source>
</evidence>
<name>A0A5E4FWW9_PRUDU</name>
<dbReference type="FunCoup" id="A0A5E4FWW9">
    <property type="interactions" value="282"/>
</dbReference>
<dbReference type="Gene3D" id="3.30.40.10">
    <property type="entry name" value="Zinc/RING finger domain, C3HC4 (zinc finger)"/>
    <property type="match status" value="1"/>
</dbReference>
<dbReference type="InterPro" id="IPR016024">
    <property type="entry name" value="ARM-type_fold"/>
</dbReference>
<dbReference type="InterPro" id="IPR045185">
    <property type="entry name" value="PUB22/23/24-like"/>
</dbReference>
<comment type="catalytic activity">
    <reaction evidence="1 7">
        <text>S-ubiquitinyl-[E2 ubiquitin-conjugating enzyme]-L-cysteine + [acceptor protein]-L-lysine = [E2 ubiquitin-conjugating enzyme]-L-cysteine + N(6)-ubiquitinyl-[acceptor protein]-L-lysine.</text>
        <dbReference type="EC" id="2.3.2.27"/>
    </reaction>
</comment>
<dbReference type="EMBL" id="CABIKO010000232">
    <property type="protein sequence ID" value="VVA31959.1"/>
    <property type="molecule type" value="Genomic_DNA"/>
</dbReference>
<dbReference type="InterPro" id="IPR058678">
    <property type="entry name" value="ARM_PUB"/>
</dbReference>
<dbReference type="InterPro" id="IPR013083">
    <property type="entry name" value="Znf_RING/FYVE/PHD"/>
</dbReference>
<dbReference type="InterPro" id="IPR003613">
    <property type="entry name" value="Ubox_domain"/>
</dbReference>
<comment type="function">
    <text evidence="2 7">Functions as an E3 ubiquitin ligase.</text>
</comment>
<feature type="domain" description="U-box" evidence="8">
    <location>
        <begin position="9"/>
        <end position="83"/>
    </location>
</feature>
<dbReference type="EC" id="2.3.2.27" evidence="7"/>
<keyword evidence="4 7" id="KW-0808">Transferase</keyword>
<dbReference type="PANTHER" id="PTHR22849">
    <property type="entry name" value="WDSAM1 PROTEIN"/>
    <property type="match status" value="1"/>
</dbReference>
<dbReference type="GO" id="GO:0016567">
    <property type="term" value="P:protein ubiquitination"/>
    <property type="evidence" value="ECO:0007669"/>
    <property type="project" value="UniProtKB-UniRule"/>
</dbReference>
<dbReference type="PROSITE" id="PS51698">
    <property type="entry name" value="U_BOX"/>
    <property type="match status" value="1"/>
</dbReference>
<reference evidence="10" key="1">
    <citation type="journal article" date="2020" name="Plant J.">
        <title>Transposons played a major role in the diversification between the closely related almond and peach genomes: results from the almond genome sequence.</title>
        <authorList>
            <person name="Alioto T."/>
            <person name="Alexiou K.G."/>
            <person name="Bardil A."/>
            <person name="Barteri F."/>
            <person name="Castanera R."/>
            <person name="Cruz F."/>
            <person name="Dhingra A."/>
            <person name="Duval H."/>
            <person name="Fernandez I Marti A."/>
            <person name="Frias L."/>
            <person name="Galan B."/>
            <person name="Garcia J.L."/>
            <person name="Howad W."/>
            <person name="Gomez-Garrido J."/>
            <person name="Gut M."/>
            <person name="Julca I."/>
            <person name="Morata J."/>
            <person name="Puigdomenech P."/>
            <person name="Ribeca P."/>
            <person name="Rubio Cabetas M.J."/>
            <person name="Vlasova A."/>
            <person name="Wirthensohn M."/>
            <person name="Garcia-Mas J."/>
            <person name="Gabaldon T."/>
            <person name="Casacuberta J.M."/>
            <person name="Arus P."/>
        </authorList>
    </citation>
    <scope>NUCLEOTIDE SEQUENCE [LARGE SCALE GENOMIC DNA]</scope>
    <source>
        <strain evidence="10">cv. Texas</strain>
    </source>
</reference>
<keyword evidence="5" id="KW-0677">Repeat</keyword>
<dbReference type="FunFam" id="3.30.40.10:FF:000502">
    <property type="entry name" value="RING-type E3 ubiquitin transferase"/>
    <property type="match status" value="1"/>
</dbReference>
<dbReference type="GO" id="GO:0061630">
    <property type="term" value="F:ubiquitin protein ligase activity"/>
    <property type="evidence" value="ECO:0007669"/>
    <property type="project" value="UniProtKB-UniRule"/>
</dbReference>
<dbReference type="Gramene" id="VVA31959">
    <property type="protein sequence ID" value="VVA31959"/>
    <property type="gene ID" value="Prudul26B013887"/>
</dbReference>
<evidence type="ECO:0000256" key="2">
    <source>
        <dbReference type="ARBA" id="ARBA00003861"/>
    </source>
</evidence>
<dbReference type="AlphaFoldDB" id="A0A5E4FWW9"/>
<dbReference type="InterPro" id="IPR011989">
    <property type="entry name" value="ARM-like"/>
</dbReference>
<dbReference type="Pfam" id="PF04564">
    <property type="entry name" value="U-box"/>
    <property type="match status" value="1"/>
</dbReference>
<accession>A0A5E4FWW9</accession>
<dbReference type="SMART" id="SM00504">
    <property type="entry name" value="Ubox"/>
    <property type="match status" value="1"/>
</dbReference>
<evidence type="ECO:0000313" key="10">
    <source>
        <dbReference type="Proteomes" id="UP000327085"/>
    </source>
</evidence>
<protein>
    <recommendedName>
        <fullName evidence="7 8">U-box domain-containing protein</fullName>
        <ecNumber evidence="7">2.3.2.27</ecNumber>
    </recommendedName>
    <alternativeName>
        <fullName evidence="7">RING-type E3 ubiquitin transferase PUB</fullName>
    </alternativeName>
</protein>
<evidence type="ECO:0000313" key="9">
    <source>
        <dbReference type="EMBL" id="VVA31959.1"/>
    </source>
</evidence>
<organism evidence="9 10">
    <name type="scientific">Prunus dulcis</name>
    <name type="common">Almond</name>
    <name type="synonym">Amygdalus dulcis</name>
    <dbReference type="NCBI Taxonomy" id="3755"/>
    <lineage>
        <taxon>Eukaryota</taxon>
        <taxon>Viridiplantae</taxon>
        <taxon>Streptophyta</taxon>
        <taxon>Embryophyta</taxon>
        <taxon>Tracheophyta</taxon>
        <taxon>Spermatophyta</taxon>
        <taxon>Magnoliopsida</taxon>
        <taxon>eudicotyledons</taxon>
        <taxon>Gunneridae</taxon>
        <taxon>Pentapetalae</taxon>
        <taxon>rosids</taxon>
        <taxon>fabids</taxon>
        <taxon>Rosales</taxon>
        <taxon>Rosaceae</taxon>
        <taxon>Amygdaloideae</taxon>
        <taxon>Amygdaleae</taxon>
        <taxon>Prunus</taxon>
    </lineage>
</organism>
<evidence type="ECO:0000259" key="8">
    <source>
        <dbReference type="PROSITE" id="PS51698"/>
    </source>
</evidence>
<proteinExistence type="predicted"/>
<dbReference type="Pfam" id="PF25598">
    <property type="entry name" value="ARM_PUB"/>
    <property type="match status" value="1"/>
</dbReference>
<evidence type="ECO:0000256" key="7">
    <source>
        <dbReference type="RuleBase" id="RU369093"/>
    </source>
</evidence>
<dbReference type="CDD" id="cd16664">
    <property type="entry name" value="RING-Ubox_PUB"/>
    <property type="match status" value="1"/>
</dbReference>
<dbReference type="PANTHER" id="PTHR22849:SF20">
    <property type="entry name" value="U-BOX DOMAIN-CONTAINING PROTEIN 27-RELATED"/>
    <property type="match status" value="1"/>
</dbReference>
<dbReference type="SUPFAM" id="SSF48371">
    <property type="entry name" value="ARM repeat"/>
    <property type="match status" value="1"/>
</dbReference>